<evidence type="ECO:0000256" key="3">
    <source>
        <dbReference type="SAM" id="Coils"/>
    </source>
</evidence>
<dbReference type="EMBL" id="JAFIRN010000011">
    <property type="protein sequence ID" value="KAG5839387.1"/>
    <property type="molecule type" value="Genomic_DNA"/>
</dbReference>
<accession>A0A9D3LYN3</accession>
<evidence type="ECO:0000256" key="2">
    <source>
        <dbReference type="ARBA" id="ARBA00046344"/>
    </source>
</evidence>
<dbReference type="PANTHER" id="PTHR22420:SF2">
    <property type="entry name" value="PROTEIN FAM81A"/>
    <property type="match status" value="1"/>
</dbReference>
<name>A0A9D3LYN3_ANGAN</name>
<dbReference type="PANTHER" id="PTHR22420">
    <property type="entry name" value="PROTEIN FAM81A"/>
    <property type="match status" value="1"/>
</dbReference>
<keyword evidence="6" id="KW-1185">Reference proteome</keyword>
<evidence type="ECO:0000313" key="6">
    <source>
        <dbReference type="Proteomes" id="UP001044222"/>
    </source>
</evidence>
<proteinExistence type="inferred from homology"/>
<comment type="similarity">
    <text evidence="2">Belongs to the FAM81 family.</text>
</comment>
<feature type="region of interest" description="Disordered" evidence="4">
    <location>
        <begin position="1"/>
        <end position="40"/>
    </location>
</feature>
<sequence length="378" mass="42770">MSRARPGFSSLLPFERPRSSRHLQPHHALPPLPLPPAASALKPERYSRPQMLNTSATLVDMDCQSGREIVSSVKRLQGRGPSDEQLLKLMLEEHIYSVTMLTQRLNGDIEVLQEKLRSWAEVTYGTQSALQRMELQQLAVLGDLRGRIARCDANIAKLSTDLRSTREDLQSLDKEQKISKAALETKLREVETQVSLMCSKVDQTTTLKEAKKNPIEGDSSLLDSKLKSVTDELKAQILSVQNWMDKEQENTLKEVLNKIEQLSQLIKNKISSNDKAVQFAGKLGKLEETRREKEEPQRGRDSERMLKAKISRIEQRLWDEVQDLRAETNTGFAIIHESLASLRKVLEAKMKLGHEQLEQQVRQAQGRGSGAEHGERVG</sequence>
<gene>
    <name evidence="5" type="ORF">ANANG_G00204450</name>
</gene>
<evidence type="ECO:0000256" key="4">
    <source>
        <dbReference type="SAM" id="MobiDB-lite"/>
    </source>
</evidence>
<comment type="caution">
    <text evidence="5">The sequence shown here is derived from an EMBL/GenBank/DDBJ whole genome shotgun (WGS) entry which is preliminary data.</text>
</comment>
<dbReference type="InterPro" id="IPR029619">
    <property type="entry name" value="FAM81"/>
</dbReference>
<evidence type="ECO:0000256" key="1">
    <source>
        <dbReference type="ARBA" id="ARBA00023054"/>
    </source>
</evidence>
<dbReference type="Proteomes" id="UP001044222">
    <property type="component" value="Chromosome 11"/>
</dbReference>
<dbReference type="AlphaFoldDB" id="A0A9D3LYN3"/>
<evidence type="ECO:0000313" key="5">
    <source>
        <dbReference type="EMBL" id="KAG5839387.1"/>
    </source>
</evidence>
<keyword evidence="1 3" id="KW-0175">Coiled coil</keyword>
<organism evidence="5 6">
    <name type="scientific">Anguilla anguilla</name>
    <name type="common">European freshwater eel</name>
    <name type="synonym">Muraena anguilla</name>
    <dbReference type="NCBI Taxonomy" id="7936"/>
    <lineage>
        <taxon>Eukaryota</taxon>
        <taxon>Metazoa</taxon>
        <taxon>Chordata</taxon>
        <taxon>Craniata</taxon>
        <taxon>Vertebrata</taxon>
        <taxon>Euteleostomi</taxon>
        <taxon>Actinopterygii</taxon>
        <taxon>Neopterygii</taxon>
        <taxon>Teleostei</taxon>
        <taxon>Anguilliformes</taxon>
        <taxon>Anguillidae</taxon>
        <taxon>Anguilla</taxon>
    </lineage>
</organism>
<reference evidence="5" key="1">
    <citation type="submission" date="2021-01" db="EMBL/GenBank/DDBJ databases">
        <title>A chromosome-scale assembly of European eel, Anguilla anguilla.</title>
        <authorList>
            <person name="Henkel C."/>
            <person name="Jong-Raadsen S.A."/>
            <person name="Dufour S."/>
            <person name="Weltzien F.-A."/>
            <person name="Palstra A.P."/>
            <person name="Pelster B."/>
            <person name="Spaink H.P."/>
            <person name="Van Den Thillart G.E."/>
            <person name="Jansen H."/>
            <person name="Zahm M."/>
            <person name="Klopp C."/>
            <person name="Cedric C."/>
            <person name="Louis A."/>
            <person name="Berthelot C."/>
            <person name="Parey E."/>
            <person name="Roest Crollius H."/>
            <person name="Montfort J."/>
            <person name="Robinson-Rechavi M."/>
            <person name="Bucao C."/>
            <person name="Bouchez O."/>
            <person name="Gislard M."/>
            <person name="Lluch J."/>
            <person name="Milhes M."/>
            <person name="Lampietro C."/>
            <person name="Lopez Roques C."/>
            <person name="Donnadieu C."/>
            <person name="Braasch I."/>
            <person name="Desvignes T."/>
            <person name="Postlethwait J."/>
            <person name="Bobe J."/>
            <person name="Guiguen Y."/>
            <person name="Dirks R."/>
        </authorList>
    </citation>
    <scope>NUCLEOTIDE SEQUENCE</scope>
    <source>
        <strain evidence="5">Tag_6206</strain>
        <tissue evidence="5">Liver</tissue>
    </source>
</reference>
<feature type="coiled-coil region" evidence="3">
    <location>
        <begin position="245"/>
        <end position="272"/>
    </location>
</feature>
<protein>
    <submittedName>
        <fullName evidence="5">Uncharacterized protein</fullName>
    </submittedName>
</protein>